<feature type="compositionally biased region" description="Basic and acidic residues" evidence="3">
    <location>
        <begin position="211"/>
        <end position="361"/>
    </location>
</feature>
<dbReference type="InterPro" id="IPR036028">
    <property type="entry name" value="SH3-like_dom_sf"/>
</dbReference>
<dbReference type="OrthoDB" id="5971719at2759"/>
<keyword evidence="1 2" id="KW-0728">SH3 domain</keyword>
<keyword evidence="7" id="KW-1185">Reference proteome</keyword>
<dbReference type="CDD" id="cd11281">
    <property type="entry name" value="ADF_drebrin_like"/>
    <property type="match status" value="1"/>
</dbReference>
<dbReference type="GO" id="GO:0030864">
    <property type="term" value="C:cortical actin cytoskeleton"/>
    <property type="evidence" value="ECO:0007669"/>
    <property type="project" value="TreeGrafter"/>
</dbReference>
<dbReference type="Gene3D" id="3.40.20.10">
    <property type="entry name" value="Severin"/>
    <property type="match status" value="1"/>
</dbReference>
<dbReference type="SMART" id="SM00326">
    <property type="entry name" value="SH3"/>
    <property type="match status" value="2"/>
</dbReference>
<dbReference type="InterPro" id="IPR029006">
    <property type="entry name" value="ADF-H/Gelsolin-like_dom_sf"/>
</dbReference>
<evidence type="ECO:0000256" key="2">
    <source>
        <dbReference type="PROSITE-ProRule" id="PRU00192"/>
    </source>
</evidence>
<organism evidence="6 7">
    <name type="scientific">Paraglomus occultum</name>
    <dbReference type="NCBI Taxonomy" id="144539"/>
    <lineage>
        <taxon>Eukaryota</taxon>
        <taxon>Fungi</taxon>
        <taxon>Fungi incertae sedis</taxon>
        <taxon>Mucoromycota</taxon>
        <taxon>Glomeromycotina</taxon>
        <taxon>Glomeromycetes</taxon>
        <taxon>Paraglomerales</taxon>
        <taxon>Paraglomeraceae</taxon>
        <taxon>Paraglomus</taxon>
    </lineage>
</organism>
<evidence type="ECO:0000256" key="1">
    <source>
        <dbReference type="ARBA" id="ARBA00022443"/>
    </source>
</evidence>
<proteinExistence type="predicted"/>
<dbReference type="AlphaFoldDB" id="A0A9N9BBZ8"/>
<evidence type="ECO:0000259" key="4">
    <source>
        <dbReference type="PROSITE" id="PS50002"/>
    </source>
</evidence>
<name>A0A9N9BBZ8_9GLOM</name>
<evidence type="ECO:0000313" key="6">
    <source>
        <dbReference type="EMBL" id="CAG8559584.1"/>
    </source>
</evidence>
<dbReference type="Pfam" id="PF00241">
    <property type="entry name" value="Cofilin_ADF"/>
    <property type="match status" value="1"/>
</dbReference>
<dbReference type="SMART" id="SM00102">
    <property type="entry name" value="ADF"/>
    <property type="match status" value="1"/>
</dbReference>
<dbReference type="Gene3D" id="2.30.30.40">
    <property type="entry name" value="SH3 Domains"/>
    <property type="match status" value="2"/>
</dbReference>
<dbReference type="Proteomes" id="UP000789572">
    <property type="component" value="Unassembled WGS sequence"/>
</dbReference>
<feature type="domain" description="SH3" evidence="4">
    <location>
        <begin position="443"/>
        <end position="503"/>
    </location>
</feature>
<evidence type="ECO:0000313" key="7">
    <source>
        <dbReference type="Proteomes" id="UP000789572"/>
    </source>
</evidence>
<accession>A0A9N9BBZ8</accession>
<dbReference type="Pfam" id="PF14604">
    <property type="entry name" value="SH3_9"/>
    <property type="match status" value="1"/>
</dbReference>
<protein>
    <submittedName>
        <fullName evidence="6">8724_t:CDS:1</fullName>
    </submittedName>
</protein>
<dbReference type="SUPFAM" id="SSF55753">
    <property type="entry name" value="Actin depolymerizing proteins"/>
    <property type="match status" value="1"/>
</dbReference>
<dbReference type="PANTHER" id="PTHR10829">
    <property type="entry name" value="CORTACTIN AND DREBRIN"/>
    <property type="match status" value="1"/>
</dbReference>
<dbReference type="EMBL" id="CAJVPJ010000835">
    <property type="protein sequence ID" value="CAG8559584.1"/>
    <property type="molecule type" value="Genomic_DNA"/>
</dbReference>
<evidence type="ECO:0000256" key="3">
    <source>
        <dbReference type="SAM" id="MobiDB-lite"/>
    </source>
</evidence>
<feature type="domain" description="ADF-H" evidence="5">
    <location>
        <begin position="6"/>
        <end position="136"/>
    </location>
</feature>
<reference evidence="6" key="1">
    <citation type="submission" date="2021-06" db="EMBL/GenBank/DDBJ databases">
        <authorList>
            <person name="Kallberg Y."/>
            <person name="Tangrot J."/>
            <person name="Rosling A."/>
        </authorList>
    </citation>
    <scope>NUCLEOTIDE SEQUENCE</scope>
    <source>
        <strain evidence="6">IA702</strain>
    </source>
</reference>
<sequence>MSLKVNFAAHGKELTATYKAVLNGNEDINWGLFGYDKGTNDLKVLGSGGGGLEELEDEFNDGKIQYAFVRVIDPNTELPKLVLIGWCGEGVPEAKKGLFNSHFNEVSSFLKTDVEPAYIMKRIEESGGSKYSIHKEAPQRPEPILPVGSVYRREQIPDIAAMQRESARRAPIKPVGTTYQKTELPTPKPLGTRSTWATAEENKPSPVQMRLQREREEREREERENREREEKQREKEEERKRTERENREREERERRERNEREELERREREERERKEREEREWEDRADRERREREEREERERREREEREKREERERREREEREERERREQEERERREAEEEERREREEQERYEREEQERKEQEEREAELLQQQQEADSGYDHAAQPLSAVVIYAYDAGESNEMSLVEGEIITNIVQLDEGWWQGEGDDGKKSGLFPAYSHAGEEDSGYTAVALYAYTADEANEISFDEGAIITNITFESDDWWQGTAPDGSVGLFPANYVELSQE</sequence>
<dbReference type="Pfam" id="PF00018">
    <property type="entry name" value="SH3_1"/>
    <property type="match status" value="1"/>
</dbReference>
<dbReference type="GO" id="GO:0030427">
    <property type="term" value="C:site of polarized growth"/>
    <property type="evidence" value="ECO:0007669"/>
    <property type="project" value="TreeGrafter"/>
</dbReference>
<dbReference type="InterPro" id="IPR001452">
    <property type="entry name" value="SH3_domain"/>
</dbReference>
<dbReference type="GO" id="GO:0005884">
    <property type="term" value="C:actin filament"/>
    <property type="evidence" value="ECO:0007669"/>
    <property type="project" value="TreeGrafter"/>
</dbReference>
<comment type="caution">
    <text evidence="6">The sequence shown here is derived from an EMBL/GenBank/DDBJ whole genome shotgun (WGS) entry which is preliminary data.</text>
</comment>
<dbReference type="InterPro" id="IPR002108">
    <property type="entry name" value="ADF-H"/>
</dbReference>
<dbReference type="GO" id="GO:0030833">
    <property type="term" value="P:regulation of actin filament polymerization"/>
    <property type="evidence" value="ECO:0007669"/>
    <property type="project" value="TreeGrafter"/>
</dbReference>
<dbReference type="SUPFAM" id="SSF50044">
    <property type="entry name" value="SH3-domain"/>
    <property type="match status" value="2"/>
</dbReference>
<dbReference type="CDD" id="cd11819">
    <property type="entry name" value="SH3_Cortactin_like"/>
    <property type="match status" value="1"/>
</dbReference>
<evidence type="ECO:0000259" key="5">
    <source>
        <dbReference type="PROSITE" id="PS51263"/>
    </source>
</evidence>
<dbReference type="PRINTS" id="PR00452">
    <property type="entry name" value="SH3DOMAIN"/>
</dbReference>
<feature type="region of interest" description="Disordered" evidence="3">
    <location>
        <begin position="163"/>
        <end position="380"/>
    </location>
</feature>
<dbReference type="GO" id="GO:0051015">
    <property type="term" value="F:actin filament binding"/>
    <property type="evidence" value="ECO:0007669"/>
    <property type="project" value="TreeGrafter"/>
</dbReference>
<dbReference type="PANTHER" id="PTHR10829:SF25">
    <property type="entry name" value="DREBRIN-LIKE PROTEIN"/>
    <property type="match status" value="1"/>
</dbReference>
<dbReference type="PROSITE" id="PS50002">
    <property type="entry name" value="SH3"/>
    <property type="match status" value="1"/>
</dbReference>
<dbReference type="PROSITE" id="PS51263">
    <property type="entry name" value="ADF_H"/>
    <property type="match status" value="1"/>
</dbReference>
<gene>
    <name evidence="6" type="ORF">POCULU_LOCUS5440</name>
</gene>